<evidence type="ECO:0000313" key="2">
    <source>
        <dbReference type="Proteomes" id="UP000554482"/>
    </source>
</evidence>
<evidence type="ECO:0000313" key="1">
    <source>
        <dbReference type="EMBL" id="KAF5180236.1"/>
    </source>
</evidence>
<dbReference type="AlphaFoldDB" id="A0A7J6V5H0"/>
<organism evidence="1 2">
    <name type="scientific">Thalictrum thalictroides</name>
    <name type="common">Rue-anemone</name>
    <name type="synonym">Anemone thalictroides</name>
    <dbReference type="NCBI Taxonomy" id="46969"/>
    <lineage>
        <taxon>Eukaryota</taxon>
        <taxon>Viridiplantae</taxon>
        <taxon>Streptophyta</taxon>
        <taxon>Embryophyta</taxon>
        <taxon>Tracheophyta</taxon>
        <taxon>Spermatophyta</taxon>
        <taxon>Magnoliopsida</taxon>
        <taxon>Ranunculales</taxon>
        <taxon>Ranunculaceae</taxon>
        <taxon>Thalictroideae</taxon>
        <taxon>Thalictrum</taxon>
    </lineage>
</organism>
<accession>A0A7J6V5H0</accession>
<dbReference type="EMBL" id="JABWDY010037693">
    <property type="protein sequence ID" value="KAF5180236.1"/>
    <property type="molecule type" value="Genomic_DNA"/>
</dbReference>
<dbReference type="Proteomes" id="UP000554482">
    <property type="component" value="Unassembled WGS sequence"/>
</dbReference>
<gene>
    <name evidence="1" type="ORF">FRX31_030177</name>
</gene>
<feature type="non-terminal residue" evidence="1">
    <location>
        <position position="1"/>
    </location>
</feature>
<sequence>IGTKEDIEIAWHDVKLNELVSHGSIEDAELTLERLSCSDDRHPCLQSLTSSNTYGNHENQFHFSVVCNGRNRMP</sequence>
<name>A0A7J6V5H0_THATH</name>
<reference evidence="1 2" key="1">
    <citation type="submission" date="2020-06" db="EMBL/GenBank/DDBJ databases">
        <title>Transcriptomic and genomic resources for Thalictrum thalictroides and T. hernandezii: Facilitating candidate gene discovery in an emerging model plant lineage.</title>
        <authorList>
            <person name="Arias T."/>
            <person name="Riano-Pachon D.M."/>
            <person name="Di Stilio V.S."/>
        </authorList>
    </citation>
    <scope>NUCLEOTIDE SEQUENCE [LARGE SCALE GENOMIC DNA]</scope>
    <source>
        <strain evidence="2">cv. WT478/WT964</strain>
        <tissue evidence="1">Leaves</tissue>
    </source>
</reference>
<comment type="caution">
    <text evidence="1">The sequence shown here is derived from an EMBL/GenBank/DDBJ whole genome shotgun (WGS) entry which is preliminary data.</text>
</comment>
<keyword evidence="2" id="KW-1185">Reference proteome</keyword>
<protein>
    <submittedName>
        <fullName evidence="1">Uncharacterized protein</fullName>
    </submittedName>
</protein>
<proteinExistence type="predicted"/>